<evidence type="ECO:0000256" key="1">
    <source>
        <dbReference type="ARBA" id="ARBA00022722"/>
    </source>
</evidence>
<dbReference type="PANTHER" id="PTHR36173">
    <property type="entry name" value="RIBONUCLEASE VAPC16-RELATED"/>
    <property type="match status" value="1"/>
</dbReference>
<evidence type="ECO:0000259" key="5">
    <source>
        <dbReference type="Pfam" id="PF01850"/>
    </source>
</evidence>
<dbReference type="InterPro" id="IPR041705">
    <property type="entry name" value="PIN_Sll0205"/>
</dbReference>
<keyword evidence="2" id="KW-0479">Metal-binding</keyword>
<dbReference type="Gene3D" id="3.40.50.1010">
    <property type="entry name" value="5'-nuclease"/>
    <property type="match status" value="1"/>
</dbReference>
<dbReference type="Pfam" id="PF01850">
    <property type="entry name" value="PIN"/>
    <property type="match status" value="1"/>
</dbReference>
<keyword evidence="3" id="KW-0378">Hydrolase</keyword>
<dbReference type="EMBL" id="JBAPLU010000024">
    <property type="protein sequence ID" value="MEI4273696.1"/>
    <property type="molecule type" value="Genomic_DNA"/>
</dbReference>
<dbReference type="RefSeq" id="WP_336405812.1">
    <property type="nucleotide sequence ID" value="NZ_JBAPLU010000024.1"/>
</dbReference>
<dbReference type="CDD" id="cd09872">
    <property type="entry name" value="PIN_Sll0205-like"/>
    <property type="match status" value="1"/>
</dbReference>
<dbReference type="InterPro" id="IPR002716">
    <property type="entry name" value="PIN_dom"/>
</dbReference>
<evidence type="ECO:0000256" key="4">
    <source>
        <dbReference type="ARBA" id="ARBA00022842"/>
    </source>
</evidence>
<organism evidence="6 7">
    <name type="scientific">Klenkia sesuvii</name>
    <dbReference type="NCBI Taxonomy" id="3103137"/>
    <lineage>
        <taxon>Bacteria</taxon>
        <taxon>Bacillati</taxon>
        <taxon>Actinomycetota</taxon>
        <taxon>Actinomycetes</taxon>
        <taxon>Geodermatophilales</taxon>
        <taxon>Geodermatophilaceae</taxon>
        <taxon>Klenkia</taxon>
    </lineage>
</organism>
<reference evidence="6 7" key="1">
    <citation type="submission" date="2024-03" db="EMBL/GenBank/DDBJ databases">
        <title>Draft genome sequence of Klenkia sp. LSe6-5.</title>
        <authorList>
            <person name="Duangmal K."/>
            <person name="Chantavorakit T."/>
        </authorList>
    </citation>
    <scope>NUCLEOTIDE SEQUENCE [LARGE SCALE GENOMIC DNA]</scope>
    <source>
        <strain evidence="6 7">LSe6-5</strain>
    </source>
</reference>
<accession>A0ABU8DXY8</accession>
<comment type="caution">
    <text evidence="6">The sequence shown here is derived from an EMBL/GenBank/DDBJ whole genome shotgun (WGS) entry which is preliminary data.</text>
</comment>
<keyword evidence="7" id="KW-1185">Reference proteome</keyword>
<protein>
    <submittedName>
        <fullName evidence="6">Type II toxin-antitoxin system VapC family toxin</fullName>
    </submittedName>
</protein>
<proteinExistence type="predicted"/>
<sequence length="127" mass="13874">MRLLLDTHVLLWWVIGDPRLPSTVADVVASEDSTVHISAISAAEVAIKRSVGKLGRPTVEEAVAEPGLEELPFLTAHAEVLESLPLHHRDPFDRMLVAQALAEGLVLVTLDEKVRQYDVPVFPPRGA</sequence>
<dbReference type="InterPro" id="IPR052919">
    <property type="entry name" value="TA_system_RNase"/>
</dbReference>
<keyword evidence="4" id="KW-0460">Magnesium</keyword>
<name>A0ABU8DXY8_9ACTN</name>
<keyword evidence="1" id="KW-0540">Nuclease</keyword>
<dbReference type="PANTHER" id="PTHR36173:SF2">
    <property type="entry name" value="RIBONUCLEASE VAPC16"/>
    <property type="match status" value="1"/>
</dbReference>
<evidence type="ECO:0000313" key="6">
    <source>
        <dbReference type="EMBL" id="MEI4273696.1"/>
    </source>
</evidence>
<evidence type="ECO:0000256" key="3">
    <source>
        <dbReference type="ARBA" id="ARBA00022801"/>
    </source>
</evidence>
<dbReference type="Proteomes" id="UP001361570">
    <property type="component" value="Unassembled WGS sequence"/>
</dbReference>
<evidence type="ECO:0000313" key="7">
    <source>
        <dbReference type="Proteomes" id="UP001361570"/>
    </source>
</evidence>
<evidence type="ECO:0000256" key="2">
    <source>
        <dbReference type="ARBA" id="ARBA00022723"/>
    </source>
</evidence>
<gene>
    <name evidence="6" type="ORF">TEK04_18400</name>
</gene>
<dbReference type="SUPFAM" id="SSF88723">
    <property type="entry name" value="PIN domain-like"/>
    <property type="match status" value="1"/>
</dbReference>
<feature type="domain" description="PIN" evidence="5">
    <location>
        <begin position="4"/>
        <end position="118"/>
    </location>
</feature>
<dbReference type="InterPro" id="IPR029060">
    <property type="entry name" value="PIN-like_dom_sf"/>
</dbReference>